<evidence type="ECO:0000313" key="16">
    <source>
        <dbReference type="Proteomes" id="UP001626536"/>
    </source>
</evidence>
<evidence type="ECO:0000313" key="15">
    <source>
        <dbReference type="EMBL" id="WOJ88475.1"/>
    </source>
</evidence>
<evidence type="ECO:0000256" key="12">
    <source>
        <dbReference type="SAM" id="SignalP"/>
    </source>
</evidence>
<keyword evidence="2 10" id="KW-0813">Transport</keyword>
<evidence type="ECO:0000256" key="2">
    <source>
        <dbReference type="ARBA" id="ARBA00022448"/>
    </source>
</evidence>
<protein>
    <submittedName>
        <fullName evidence="15">TonB-dependent receptor</fullName>
    </submittedName>
</protein>
<proteinExistence type="inferred from homology"/>
<dbReference type="InterPro" id="IPR037066">
    <property type="entry name" value="Plug_dom_sf"/>
</dbReference>
<dbReference type="Pfam" id="PF00593">
    <property type="entry name" value="TonB_dep_Rec_b-barrel"/>
    <property type="match status" value="1"/>
</dbReference>
<dbReference type="PROSITE" id="PS52016">
    <property type="entry name" value="TONB_DEPENDENT_REC_3"/>
    <property type="match status" value="1"/>
</dbReference>
<dbReference type="Proteomes" id="UP001626536">
    <property type="component" value="Chromosome"/>
</dbReference>
<dbReference type="Gene3D" id="2.40.170.20">
    <property type="entry name" value="TonB-dependent receptor, beta-barrel domain"/>
    <property type="match status" value="1"/>
</dbReference>
<dbReference type="InterPro" id="IPR000531">
    <property type="entry name" value="Beta-barrel_TonB"/>
</dbReference>
<evidence type="ECO:0000256" key="6">
    <source>
        <dbReference type="ARBA" id="ARBA00023065"/>
    </source>
</evidence>
<keyword evidence="5 12" id="KW-0732">Signal</keyword>
<gene>
    <name evidence="15" type="ORF">RZS28_11630</name>
</gene>
<organism evidence="15 16">
    <name type="scientific">Methylocapsa polymorpha</name>
    <dbReference type="NCBI Taxonomy" id="3080828"/>
    <lineage>
        <taxon>Bacteria</taxon>
        <taxon>Pseudomonadati</taxon>
        <taxon>Pseudomonadota</taxon>
        <taxon>Alphaproteobacteria</taxon>
        <taxon>Hyphomicrobiales</taxon>
        <taxon>Beijerinckiaceae</taxon>
        <taxon>Methylocapsa</taxon>
    </lineage>
</organism>
<name>A0ABZ0HNY8_9HYPH</name>
<dbReference type="PANTHER" id="PTHR30069">
    <property type="entry name" value="TONB-DEPENDENT OUTER MEMBRANE RECEPTOR"/>
    <property type="match status" value="1"/>
</dbReference>
<feature type="domain" description="TonB-dependent receptor-like beta-barrel" evidence="13">
    <location>
        <begin position="197"/>
        <end position="617"/>
    </location>
</feature>
<evidence type="ECO:0000259" key="14">
    <source>
        <dbReference type="Pfam" id="PF07715"/>
    </source>
</evidence>
<evidence type="ECO:0000259" key="13">
    <source>
        <dbReference type="Pfam" id="PF00593"/>
    </source>
</evidence>
<dbReference type="InterPro" id="IPR012910">
    <property type="entry name" value="Plug_dom"/>
</dbReference>
<evidence type="ECO:0000256" key="10">
    <source>
        <dbReference type="PROSITE-ProRule" id="PRU01360"/>
    </source>
</evidence>
<evidence type="ECO:0000256" key="11">
    <source>
        <dbReference type="RuleBase" id="RU003357"/>
    </source>
</evidence>
<accession>A0ABZ0HNY8</accession>
<keyword evidence="6" id="KW-0406">Ion transport</keyword>
<sequence>MPSPSSLSNARQRALIPCFSLIVLSVGAPCAYADDSAAQSVELPQIVVGATRLPTPESELGTSVTVITADEIAAKQQRTLPDALMDAPGLNVVQTGGPGGLTSVFIRGANSNQTKVFIDGIDVSDPSSPNGAFDFAHVLNFDLGGIEVLRGPQSGLYGSDAIGGVINIATEKGQGPMRATANVEGGSFGTFNQTAKVSGSDDWLSYFFGFGHFQTDDTPVTPPALVPIGRAINPNFYDNRTFSFRIGAQLADQLDVGLTSRYIETTLLSTSDDFLGPESLLSRIGSDQSFSRAFVHTTLFDGRLDQTLGLAYTHYDRSYLDPNFIPLVPSFYEGSRIKVDYQGNLRLIEGETLVVGAEREVDRLVNSNPLWAVNGDTAGFAELQSNIGGRLFNAASVRYDANDQFGGATTFRIAPALLILETGTKLKGSVGTGFKAPTLDELYDNYPAYGFFANPNLQPETSIGYDAGFEQTLLPDRISFGATYFANDIKNLININDTATSYVNIGRARTFGLESFMSLTPWNGFSVRADYTYTVAKDETTQLDLLRRPRDKLSISATLQATPALLLSATFVYTGPWADANRAGTATNLIAPGYTLLNLAATYDFGHGLSGFARVLNALDDRYQNPLGFEQPGLGVFGGVKLAFGPDGLL</sequence>
<dbReference type="Pfam" id="PF07715">
    <property type="entry name" value="Plug"/>
    <property type="match status" value="1"/>
</dbReference>
<evidence type="ECO:0000256" key="4">
    <source>
        <dbReference type="ARBA" id="ARBA00022692"/>
    </source>
</evidence>
<keyword evidence="3 10" id="KW-1134">Transmembrane beta strand</keyword>
<dbReference type="Gene3D" id="2.170.130.10">
    <property type="entry name" value="TonB-dependent receptor, plug domain"/>
    <property type="match status" value="1"/>
</dbReference>
<keyword evidence="4 10" id="KW-0812">Transmembrane</keyword>
<evidence type="ECO:0000256" key="7">
    <source>
        <dbReference type="ARBA" id="ARBA00023077"/>
    </source>
</evidence>
<feature type="domain" description="TonB-dependent receptor plug" evidence="14">
    <location>
        <begin position="58"/>
        <end position="165"/>
    </location>
</feature>
<dbReference type="CDD" id="cd01347">
    <property type="entry name" value="ligand_gated_channel"/>
    <property type="match status" value="1"/>
</dbReference>
<evidence type="ECO:0000256" key="9">
    <source>
        <dbReference type="ARBA" id="ARBA00023237"/>
    </source>
</evidence>
<evidence type="ECO:0000256" key="8">
    <source>
        <dbReference type="ARBA" id="ARBA00023136"/>
    </source>
</evidence>
<dbReference type="InterPro" id="IPR039426">
    <property type="entry name" value="TonB-dep_rcpt-like"/>
</dbReference>
<comment type="similarity">
    <text evidence="10 11">Belongs to the TonB-dependent receptor family.</text>
</comment>
<evidence type="ECO:0000256" key="1">
    <source>
        <dbReference type="ARBA" id="ARBA00004571"/>
    </source>
</evidence>
<reference evidence="15 16" key="1">
    <citation type="submission" date="2023-10" db="EMBL/GenBank/DDBJ databases">
        <title>Novel methanotroph of the genus Methylocapsa from a subarctic wetland.</title>
        <authorList>
            <person name="Belova S.E."/>
            <person name="Oshkin I.Y."/>
            <person name="Miroshnikov K."/>
            <person name="Dedysh S.N."/>
        </authorList>
    </citation>
    <scope>NUCLEOTIDE SEQUENCE [LARGE SCALE GENOMIC DNA]</scope>
    <source>
        <strain evidence="15 16">RX1</strain>
    </source>
</reference>
<dbReference type="InterPro" id="IPR036942">
    <property type="entry name" value="Beta-barrel_TonB_sf"/>
</dbReference>
<dbReference type="EMBL" id="CP136862">
    <property type="protein sequence ID" value="WOJ88475.1"/>
    <property type="molecule type" value="Genomic_DNA"/>
</dbReference>
<keyword evidence="8 10" id="KW-0472">Membrane</keyword>
<feature type="chain" id="PRO_5045387919" evidence="12">
    <location>
        <begin position="34"/>
        <end position="650"/>
    </location>
</feature>
<keyword evidence="16" id="KW-1185">Reference proteome</keyword>
<keyword evidence="9 10" id="KW-0998">Cell outer membrane</keyword>
<keyword evidence="7 11" id="KW-0798">TonB box</keyword>
<feature type="signal peptide" evidence="12">
    <location>
        <begin position="1"/>
        <end position="33"/>
    </location>
</feature>
<evidence type="ECO:0000256" key="3">
    <source>
        <dbReference type="ARBA" id="ARBA00022452"/>
    </source>
</evidence>
<dbReference type="RefSeq" id="WP_407337910.1">
    <property type="nucleotide sequence ID" value="NZ_CP136862.1"/>
</dbReference>
<comment type="subcellular location">
    <subcellularLocation>
        <location evidence="1 10">Cell outer membrane</location>
        <topology evidence="1 10">Multi-pass membrane protein</topology>
    </subcellularLocation>
</comment>
<evidence type="ECO:0000256" key="5">
    <source>
        <dbReference type="ARBA" id="ARBA00022729"/>
    </source>
</evidence>
<keyword evidence="15" id="KW-0675">Receptor</keyword>
<dbReference type="PANTHER" id="PTHR30069:SF53">
    <property type="entry name" value="COLICIN I RECEPTOR-RELATED"/>
    <property type="match status" value="1"/>
</dbReference>
<dbReference type="SUPFAM" id="SSF56935">
    <property type="entry name" value="Porins"/>
    <property type="match status" value="1"/>
</dbReference>